<evidence type="ECO:0000256" key="1">
    <source>
        <dbReference type="SAM" id="MobiDB-lite"/>
    </source>
</evidence>
<keyword evidence="3" id="KW-1185">Reference proteome</keyword>
<organism evidence="2 3">
    <name type="scientific">Araneus ventricosus</name>
    <name type="common">Orbweaver spider</name>
    <name type="synonym">Epeira ventricosa</name>
    <dbReference type="NCBI Taxonomy" id="182803"/>
    <lineage>
        <taxon>Eukaryota</taxon>
        <taxon>Metazoa</taxon>
        <taxon>Ecdysozoa</taxon>
        <taxon>Arthropoda</taxon>
        <taxon>Chelicerata</taxon>
        <taxon>Arachnida</taxon>
        <taxon>Araneae</taxon>
        <taxon>Araneomorphae</taxon>
        <taxon>Entelegynae</taxon>
        <taxon>Araneoidea</taxon>
        <taxon>Araneidae</taxon>
        <taxon>Araneus</taxon>
    </lineage>
</organism>
<evidence type="ECO:0000313" key="3">
    <source>
        <dbReference type="Proteomes" id="UP000499080"/>
    </source>
</evidence>
<reference evidence="2 3" key="1">
    <citation type="journal article" date="2019" name="Sci. Rep.">
        <title>Orb-weaving spider Araneus ventricosus genome elucidates the spidroin gene catalogue.</title>
        <authorList>
            <person name="Kono N."/>
            <person name="Nakamura H."/>
            <person name="Ohtoshi R."/>
            <person name="Moran D.A.P."/>
            <person name="Shinohara A."/>
            <person name="Yoshida Y."/>
            <person name="Fujiwara M."/>
            <person name="Mori M."/>
            <person name="Tomita M."/>
            <person name="Arakawa K."/>
        </authorList>
    </citation>
    <scope>NUCLEOTIDE SEQUENCE [LARGE SCALE GENOMIC DNA]</scope>
</reference>
<name>A0A4Y2IAC8_ARAVE</name>
<evidence type="ECO:0000313" key="2">
    <source>
        <dbReference type="EMBL" id="GBM74681.1"/>
    </source>
</evidence>
<comment type="caution">
    <text evidence="2">The sequence shown here is derived from an EMBL/GenBank/DDBJ whole genome shotgun (WGS) entry which is preliminary data.</text>
</comment>
<accession>A0A4Y2IAC8</accession>
<dbReference type="Proteomes" id="UP000499080">
    <property type="component" value="Unassembled WGS sequence"/>
</dbReference>
<proteinExistence type="predicted"/>
<sequence length="83" mass="8808">MSGLEIPRATVHPLGSLSDSTNSSSLKRGSDGVKLHQASAGGPLTVHSGEGRGEETSSPYALRSAVESEGRNPMQKWRIETFK</sequence>
<feature type="compositionally biased region" description="Low complexity" evidence="1">
    <location>
        <begin position="14"/>
        <end position="26"/>
    </location>
</feature>
<protein>
    <submittedName>
        <fullName evidence="2">Uncharacterized protein</fullName>
    </submittedName>
</protein>
<dbReference type="AlphaFoldDB" id="A0A4Y2IAC8"/>
<gene>
    <name evidence="2" type="ORF">AVEN_58520_1</name>
</gene>
<dbReference type="EMBL" id="BGPR01002509">
    <property type="protein sequence ID" value="GBM74681.1"/>
    <property type="molecule type" value="Genomic_DNA"/>
</dbReference>
<feature type="region of interest" description="Disordered" evidence="1">
    <location>
        <begin position="1"/>
        <end position="83"/>
    </location>
</feature>